<reference evidence="5" key="1">
    <citation type="submission" date="2018-06" db="EMBL/GenBank/DDBJ databases">
        <authorList>
            <person name="Zhirakovskaya E."/>
        </authorList>
    </citation>
    <scope>NUCLEOTIDE SEQUENCE</scope>
</reference>
<dbReference type="GO" id="GO:0004419">
    <property type="term" value="F:hydroxymethylglutaryl-CoA lyase activity"/>
    <property type="evidence" value="ECO:0007669"/>
    <property type="project" value="TreeGrafter"/>
</dbReference>
<dbReference type="InterPro" id="IPR013785">
    <property type="entry name" value="Aldolase_TIM"/>
</dbReference>
<dbReference type="EMBL" id="UOEE01000083">
    <property type="protein sequence ID" value="VAV89058.1"/>
    <property type="molecule type" value="Genomic_DNA"/>
</dbReference>
<dbReference type="SUPFAM" id="SSF51569">
    <property type="entry name" value="Aldolase"/>
    <property type="match status" value="1"/>
</dbReference>
<dbReference type="InterPro" id="IPR000891">
    <property type="entry name" value="PYR_CT"/>
</dbReference>
<dbReference type="CDD" id="cd07938">
    <property type="entry name" value="DRE_TIM_HMGL"/>
    <property type="match status" value="1"/>
</dbReference>
<feature type="non-terminal residue" evidence="5">
    <location>
        <position position="1"/>
    </location>
</feature>
<dbReference type="Pfam" id="PF00682">
    <property type="entry name" value="HMGL-like"/>
    <property type="match status" value="1"/>
</dbReference>
<keyword evidence="3" id="KW-0456">Lyase</keyword>
<dbReference type="GO" id="GO:0046951">
    <property type="term" value="P:ketone body biosynthetic process"/>
    <property type="evidence" value="ECO:0007669"/>
    <property type="project" value="TreeGrafter"/>
</dbReference>
<evidence type="ECO:0000256" key="3">
    <source>
        <dbReference type="ARBA" id="ARBA00023239"/>
    </source>
</evidence>
<gene>
    <name evidence="5" type="ORF">MNBD_ALPHA06-208</name>
</gene>
<dbReference type="Gene3D" id="3.20.20.70">
    <property type="entry name" value="Aldolase class I"/>
    <property type="match status" value="1"/>
</dbReference>
<keyword evidence="2" id="KW-0479">Metal-binding</keyword>
<evidence type="ECO:0000256" key="1">
    <source>
        <dbReference type="ARBA" id="ARBA00009405"/>
    </source>
</evidence>
<dbReference type="AlphaFoldDB" id="A0A3B0RLE2"/>
<dbReference type="PANTHER" id="PTHR42738:SF7">
    <property type="entry name" value="HYDROXYMETHYLGLUTARYL-COA LYASE"/>
    <property type="match status" value="1"/>
</dbReference>
<dbReference type="PANTHER" id="PTHR42738">
    <property type="entry name" value="HYDROXYMETHYLGLUTARYL-COA LYASE"/>
    <property type="match status" value="1"/>
</dbReference>
<evidence type="ECO:0000256" key="2">
    <source>
        <dbReference type="ARBA" id="ARBA00022723"/>
    </source>
</evidence>
<dbReference type="GO" id="GO:0046872">
    <property type="term" value="F:metal ion binding"/>
    <property type="evidence" value="ECO:0007669"/>
    <property type="project" value="UniProtKB-KW"/>
</dbReference>
<evidence type="ECO:0000313" key="5">
    <source>
        <dbReference type="EMBL" id="VAV89058.1"/>
    </source>
</evidence>
<name>A0A3B0RLE2_9ZZZZ</name>
<feature type="domain" description="Pyruvate carboxyltransferase" evidence="4">
    <location>
        <begin position="1"/>
        <end position="263"/>
    </location>
</feature>
<accession>A0A3B0RLE2</accession>
<evidence type="ECO:0000259" key="4">
    <source>
        <dbReference type="PROSITE" id="PS50991"/>
    </source>
</evidence>
<comment type="similarity">
    <text evidence="1">Belongs to the HMG-CoA lyase family.</text>
</comment>
<dbReference type="GO" id="GO:0006552">
    <property type="term" value="P:L-leucine catabolic process"/>
    <property type="evidence" value="ECO:0007669"/>
    <property type="project" value="TreeGrafter"/>
</dbReference>
<keyword evidence="5" id="KW-0670">Pyruvate</keyword>
<organism evidence="5">
    <name type="scientific">hydrothermal vent metagenome</name>
    <dbReference type="NCBI Taxonomy" id="652676"/>
    <lineage>
        <taxon>unclassified sequences</taxon>
        <taxon>metagenomes</taxon>
        <taxon>ecological metagenomes</taxon>
    </lineage>
</organism>
<sequence>VGPRDGLQNESTLLDTGVKVEFIERLIDAGVRRMEVASFVHPKLVPAMADSAQVMQRLSRPDNVKFIGLALNERGLRRALDAGCDEVNFVMVASAGFGMRNQNANPLQTADLFDRVAVLAHDDAVPISVTISVAFGDPFDGEVAISMLEQLSQRAVAAGASEIALGDTIGVADPWTVAKTIQRVQKKLGTVPLRLHFHNTRNTALANIHASIENGVTIIDASCGGIGGCPFAPNATGNVPTEDVLYMLERGGYDTGINLDKMIATANWLSGALGKELPSLLPKAGGFP</sequence>
<protein>
    <submittedName>
        <fullName evidence="5">Pyruvate:Oxaloacetate transcarboxylase domain protein</fullName>
    </submittedName>
</protein>
<dbReference type="InterPro" id="IPR043594">
    <property type="entry name" value="HMGL"/>
</dbReference>
<proteinExistence type="inferred from homology"/>
<dbReference type="NCBIfam" id="NF004283">
    <property type="entry name" value="PRK05692.1"/>
    <property type="match status" value="1"/>
</dbReference>
<dbReference type="PROSITE" id="PS50991">
    <property type="entry name" value="PYR_CT"/>
    <property type="match status" value="1"/>
</dbReference>